<dbReference type="InterPro" id="IPR029016">
    <property type="entry name" value="GAF-like_dom_sf"/>
</dbReference>
<dbReference type="SMART" id="SM00267">
    <property type="entry name" value="GGDEF"/>
    <property type="match status" value="1"/>
</dbReference>
<dbReference type="FunFam" id="3.30.70.270:FF:000001">
    <property type="entry name" value="Diguanylate cyclase domain protein"/>
    <property type="match status" value="1"/>
</dbReference>
<reference evidence="2 3" key="1">
    <citation type="submission" date="2020-02" db="EMBL/GenBank/DDBJ databases">
        <title>Bacillus aquiflavi sp. nov., isolated from yellow water of strong flavor Chinese baijiu in Yibin region of China.</title>
        <authorList>
            <person name="Xie J."/>
        </authorList>
    </citation>
    <scope>NUCLEOTIDE SEQUENCE [LARGE SCALE GENOMIC DNA]</scope>
    <source>
        <strain evidence="2 3">SA4</strain>
    </source>
</reference>
<dbReference type="CDD" id="cd01949">
    <property type="entry name" value="GGDEF"/>
    <property type="match status" value="1"/>
</dbReference>
<dbReference type="GO" id="GO:1902201">
    <property type="term" value="P:negative regulation of bacterial-type flagellum-dependent cell motility"/>
    <property type="evidence" value="ECO:0007669"/>
    <property type="project" value="TreeGrafter"/>
</dbReference>
<dbReference type="InterPro" id="IPR043128">
    <property type="entry name" value="Rev_trsase/Diguanyl_cyclase"/>
</dbReference>
<dbReference type="GO" id="GO:0052621">
    <property type="term" value="F:diguanylate cyclase activity"/>
    <property type="evidence" value="ECO:0007669"/>
    <property type="project" value="TreeGrafter"/>
</dbReference>
<dbReference type="NCBIfam" id="TIGR00254">
    <property type="entry name" value="GGDEF"/>
    <property type="match status" value="1"/>
</dbReference>
<dbReference type="EMBL" id="JAAIWM010000002">
    <property type="protein sequence ID" value="NEY71933.1"/>
    <property type="molecule type" value="Genomic_DNA"/>
</dbReference>
<dbReference type="InterPro" id="IPR003018">
    <property type="entry name" value="GAF"/>
</dbReference>
<dbReference type="InterPro" id="IPR000160">
    <property type="entry name" value="GGDEF_dom"/>
</dbReference>
<dbReference type="SMART" id="SM00065">
    <property type="entry name" value="GAF"/>
    <property type="match status" value="2"/>
</dbReference>
<dbReference type="InterPro" id="IPR050469">
    <property type="entry name" value="Diguanylate_Cyclase"/>
</dbReference>
<name>A0A6M0Q6M5_9BACI</name>
<feature type="domain" description="GGDEF" evidence="1">
    <location>
        <begin position="335"/>
        <end position="463"/>
    </location>
</feature>
<evidence type="ECO:0000313" key="3">
    <source>
        <dbReference type="Proteomes" id="UP000481043"/>
    </source>
</evidence>
<sequence>MDLTDEHRRYEQLYRVTSKFHSSMNMDAVLKEVIETLREVYPHFSYYLLLSQDYNHLNDLPIKEIQYDEANLAVTQAYVTGEIQLEDNISDRTSVLYAPLKGKQGVYGVLQIITPNTLLFPQEEINFVKLLANTAGSALENAKLYHQSNRLVADLQLINETSHQLNSNLRLSEAMNYMSKQIIKSFLADEVGFILFKQHGIYETLPGSTSFFREDQGHLQVVRDIHSKINAEHESIFIGNLPLDHLIAFRSLMAVPMVQGNELLGVAIVLDKEPYAFSFETFKLLQSLIHHSTLALTNSMLREELEKLVITDHLTKLHSRNYLNEMIAKSMKTDAFGSFILIDLDNFKLVNDQYGHQVGDNVLKQVAEIIKDNIREFDVGARWGGEELAIYLPRVELPSGIAVAERLVQRVEELTEPKVTISCGVGHWRKGQEDTPFRLFKRADEALYKAKGTGKNKVNVQEQD</sequence>
<evidence type="ECO:0000259" key="1">
    <source>
        <dbReference type="PROSITE" id="PS50887"/>
    </source>
</evidence>
<dbReference type="PANTHER" id="PTHR45138">
    <property type="entry name" value="REGULATORY COMPONENTS OF SENSORY TRANSDUCTION SYSTEM"/>
    <property type="match status" value="1"/>
</dbReference>
<gene>
    <name evidence="2" type="ORF">G4D63_09250</name>
</gene>
<dbReference type="SUPFAM" id="SSF55781">
    <property type="entry name" value="GAF domain-like"/>
    <property type="match status" value="2"/>
</dbReference>
<dbReference type="Pfam" id="PF01590">
    <property type="entry name" value="GAF"/>
    <property type="match status" value="1"/>
</dbReference>
<dbReference type="Gene3D" id="3.30.450.40">
    <property type="match status" value="2"/>
</dbReference>
<dbReference type="PANTHER" id="PTHR45138:SF9">
    <property type="entry name" value="DIGUANYLATE CYCLASE DGCM-RELATED"/>
    <property type="match status" value="1"/>
</dbReference>
<dbReference type="GO" id="GO:0043709">
    <property type="term" value="P:cell adhesion involved in single-species biofilm formation"/>
    <property type="evidence" value="ECO:0007669"/>
    <property type="project" value="TreeGrafter"/>
</dbReference>
<dbReference type="Proteomes" id="UP000481043">
    <property type="component" value="Unassembled WGS sequence"/>
</dbReference>
<dbReference type="Gene3D" id="3.30.70.270">
    <property type="match status" value="1"/>
</dbReference>
<evidence type="ECO:0000313" key="2">
    <source>
        <dbReference type="EMBL" id="NEY71933.1"/>
    </source>
</evidence>
<proteinExistence type="predicted"/>
<dbReference type="PROSITE" id="PS50887">
    <property type="entry name" value="GGDEF"/>
    <property type="match status" value="1"/>
</dbReference>
<dbReference type="GO" id="GO:0005886">
    <property type="term" value="C:plasma membrane"/>
    <property type="evidence" value="ECO:0007669"/>
    <property type="project" value="TreeGrafter"/>
</dbReference>
<keyword evidence="3" id="KW-1185">Reference proteome</keyword>
<accession>A0A6M0Q6M5</accession>
<dbReference type="InterPro" id="IPR029787">
    <property type="entry name" value="Nucleotide_cyclase"/>
</dbReference>
<dbReference type="AlphaFoldDB" id="A0A6M0Q6M5"/>
<comment type="caution">
    <text evidence="2">The sequence shown here is derived from an EMBL/GenBank/DDBJ whole genome shotgun (WGS) entry which is preliminary data.</text>
</comment>
<protein>
    <submittedName>
        <fullName evidence="2">Sensor domain-containing diguanylate cyclase</fullName>
    </submittedName>
</protein>
<organism evidence="2 3">
    <name type="scientific">Bacillus mesophilus</name>
    <dbReference type="NCBI Taxonomy" id="1808955"/>
    <lineage>
        <taxon>Bacteria</taxon>
        <taxon>Bacillati</taxon>
        <taxon>Bacillota</taxon>
        <taxon>Bacilli</taxon>
        <taxon>Bacillales</taxon>
        <taxon>Bacillaceae</taxon>
        <taxon>Bacillus</taxon>
    </lineage>
</organism>
<dbReference type="SUPFAM" id="SSF55073">
    <property type="entry name" value="Nucleotide cyclase"/>
    <property type="match status" value="1"/>
</dbReference>
<dbReference type="Pfam" id="PF00990">
    <property type="entry name" value="GGDEF"/>
    <property type="match status" value="1"/>
</dbReference>